<keyword evidence="1" id="KW-1185">Reference proteome</keyword>
<organism evidence="1 2">
    <name type="scientific">Heterorhabditis bacteriophora</name>
    <name type="common">Entomopathogenic nematode worm</name>
    <dbReference type="NCBI Taxonomy" id="37862"/>
    <lineage>
        <taxon>Eukaryota</taxon>
        <taxon>Metazoa</taxon>
        <taxon>Ecdysozoa</taxon>
        <taxon>Nematoda</taxon>
        <taxon>Chromadorea</taxon>
        <taxon>Rhabditida</taxon>
        <taxon>Rhabditina</taxon>
        <taxon>Rhabditomorpha</taxon>
        <taxon>Strongyloidea</taxon>
        <taxon>Heterorhabditidae</taxon>
        <taxon>Heterorhabditis</taxon>
    </lineage>
</organism>
<proteinExistence type="predicted"/>
<dbReference type="WBParaSite" id="Hba_03148">
    <property type="protein sequence ID" value="Hba_03148"/>
    <property type="gene ID" value="Hba_03148"/>
</dbReference>
<reference evidence="2" key="1">
    <citation type="submission" date="2016-11" db="UniProtKB">
        <authorList>
            <consortium name="WormBaseParasite"/>
        </authorList>
    </citation>
    <scope>IDENTIFICATION</scope>
</reference>
<evidence type="ECO:0000313" key="1">
    <source>
        <dbReference type="Proteomes" id="UP000095283"/>
    </source>
</evidence>
<dbReference type="Proteomes" id="UP000095283">
    <property type="component" value="Unplaced"/>
</dbReference>
<accession>A0A1I7WDX9</accession>
<evidence type="ECO:0000313" key="2">
    <source>
        <dbReference type="WBParaSite" id="Hba_03148"/>
    </source>
</evidence>
<name>A0A1I7WDX9_HETBA</name>
<sequence length="143" mass="16586">MFFGITTLKEKKNGDEETEVSQVNNTSKEKNLKPFIFYNRNLLLINLKYFPSYVLNAIVNSSDAERSQFVDFMNKFYSGQIPKAENRLDMISKLEMKWSEYPLIKAMRVILESLPKSNSDKMIEETIDKLLAVIKECNSNKGN</sequence>
<protein>
    <submittedName>
        <fullName evidence="2">DNA-directed RNA polymerase III subunit RPC9</fullName>
    </submittedName>
</protein>
<dbReference type="AlphaFoldDB" id="A0A1I7WDX9"/>